<comment type="caution">
    <text evidence="2">The sequence shown here is derived from an EMBL/GenBank/DDBJ whole genome shotgun (WGS) entry which is preliminary data.</text>
</comment>
<dbReference type="EMBL" id="RCMV01005132">
    <property type="protein sequence ID" value="KAG3189610.1"/>
    <property type="molecule type" value="Genomic_DNA"/>
</dbReference>
<dbReference type="EMBL" id="RCML01001015">
    <property type="protein sequence ID" value="KAG2966460.1"/>
    <property type="molecule type" value="Genomic_DNA"/>
</dbReference>
<evidence type="ECO:0000313" key="4">
    <source>
        <dbReference type="Proteomes" id="UP000697107"/>
    </source>
</evidence>
<feature type="region of interest" description="Disordered" evidence="1">
    <location>
        <begin position="1"/>
        <end position="25"/>
    </location>
</feature>
<dbReference type="Proteomes" id="UP000760860">
    <property type="component" value="Unassembled WGS sequence"/>
</dbReference>
<accession>A0A8T1FCK2</accession>
<organism evidence="2 4">
    <name type="scientific">Phytophthora cactorum</name>
    <dbReference type="NCBI Taxonomy" id="29920"/>
    <lineage>
        <taxon>Eukaryota</taxon>
        <taxon>Sar</taxon>
        <taxon>Stramenopiles</taxon>
        <taxon>Oomycota</taxon>
        <taxon>Peronosporomycetes</taxon>
        <taxon>Peronosporales</taxon>
        <taxon>Peronosporaceae</taxon>
        <taxon>Phytophthora</taxon>
    </lineage>
</organism>
<evidence type="ECO:0000256" key="1">
    <source>
        <dbReference type="SAM" id="MobiDB-lite"/>
    </source>
</evidence>
<sequence length="25" mass="2879">LVPETTGKSAEEIQAEYDSRREKEL</sequence>
<dbReference type="Proteomes" id="UP000697107">
    <property type="component" value="Unassembled WGS sequence"/>
</dbReference>
<proteinExistence type="predicted"/>
<protein>
    <submittedName>
        <fullName evidence="2">Uncharacterized protein</fullName>
    </submittedName>
</protein>
<gene>
    <name evidence="2" type="ORF">PC118_g19162</name>
    <name evidence="3" type="ORF">PC129_g25153</name>
</gene>
<evidence type="ECO:0000313" key="2">
    <source>
        <dbReference type="EMBL" id="KAG2966460.1"/>
    </source>
</evidence>
<feature type="non-terminal residue" evidence="2">
    <location>
        <position position="1"/>
    </location>
</feature>
<name>A0A8T1FCK2_9STRA</name>
<evidence type="ECO:0000313" key="3">
    <source>
        <dbReference type="EMBL" id="KAG3189610.1"/>
    </source>
</evidence>
<reference evidence="2" key="1">
    <citation type="submission" date="2018-10" db="EMBL/GenBank/DDBJ databases">
        <title>Effector identification in a new, highly contiguous assembly of the strawberry crown rot pathogen Phytophthora cactorum.</title>
        <authorList>
            <person name="Armitage A.D."/>
            <person name="Nellist C.F."/>
            <person name="Bates H."/>
            <person name="Vickerstaff R.J."/>
            <person name="Harrison R.J."/>
        </authorList>
    </citation>
    <scope>NUCLEOTIDE SEQUENCE</scope>
    <source>
        <strain evidence="2">P415</strain>
        <strain evidence="3">P421</strain>
    </source>
</reference>
<dbReference type="AlphaFoldDB" id="A0A8T1FCK2"/>